<evidence type="ECO:0000256" key="1">
    <source>
        <dbReference type="SAM" id="MobiDB-lite"/>
    </source>
</evidence>
<evidence type="ECO:0000313" key="3">
    <source>
        <dbReference type="Proteomes" id="UP001221686"/>
    </source>
</evidence>
<gene>
    <name evidence="2" type="ORF">POL25_38280</name>
</gene>
<organism evidence="2 3">
    <name type="scientific">Nannocystis bainbridge</name>
    <dbReference type="NCBI Taxonomy" id="2995303"/>
    <lineage>
        <taxon>Bacteria</taxon>
        <taxon>Pseudomonadati</taxon>
        <taxon>Myxococcota</taxon>
        <taxon>Polyangia</taxon>
        <taxon>Nannocystales</taxon>
        <taxon>Nannocystaceae</taxon>
        <taxon>Nannocystis</taxon>
    </lineage>
</organism>
<name>A0ABT5EAB4_9BACT</name>
<protein>
    <submittedName>
        <fullName evidence="2">Uncharacterized protein</fullName>
    </submittedName>
</protein>
<keyword evidence="3" id="KW-1185">Reference proteome</keyword>
<proteinExistence type="predicted"/>
<dbReference type="RefSeq" id="WP_272091339.1">
    <property type="nucleotide sequence ID" value="NZ_JAQNDL010000004.1"/>
</dbReference>
<reference evidence="2 3" key="1">
    <citation type="submission" date="2022-11" db="EMBL/GenBank/DDBJ databases">
        <title>Minimal conservation of predation-associated metabolite biosynthetic gene clusters underscores biosynthetic potential of Myxococcota including descriptions for ten novel species: Archangium lansinium sp. nov., Myxococcus landrumus sp. nov., Nannocystis bai.</title>
        <authorList>
            <person name="Ahearne A."/>
            <person name="Stevens C."/>
            <person name="Dowd S."/>
        </authorList>
    </citation>
    <scope>NUCLEOTIDE SEQUENCE [LARGE SCALE GENOMIC DNA]</scope>
    <source>
        <strain evidence="2 3">BB15-2</strain>
    </source>
</reference>
<accession>A0ABT5EAB4</accession>
<dbReference type="Proteomes" id="UP001221686">
    <property type="component" value="Unassembled WGS sequence"/>
</dbReference>
<evidence type="ECO:0000313" key="2">
    <source>
        <dbReference type="EMBL" id="MDC0722801.1"/>
    </source>
</evidence>
<dbReference type="EMBL" id="JAQNDL010000004">
    <property type="protein sequence ID" value="MDC0722801.1"/>
    <property type="molecule type" value="Genomic_DNA"/>
</dbReference>
<sequence>MRPTTREPESASIDTSTTAGPRPEAGSPRTQRLRLRTGIKAGDKTDSEQAGNEHSS</sequence>
<feature type="region of interest" description="Disordered" evidence="1">
    <location>
        <begin position="1"/>
        <end position="56"/>
    </location>
</feature>
<comment type="caution">
    <text evidence="2">The sequence shown here is derived from an EMBL/GenBank/DDBJ whole genome shotgun (WGS) entry which is preliminary data.</text>
</comment>